<gene>
    <name evidence="2" type="ORF">I6I10_06235</name>
    <name evidence="3" type="ORF">I6J21_09250</name>
</gene>
<dbReference type="Gene3D" id="3.40.50.10440">
    <property type="entry name" value="Dihydroxyacetone kinase, domain 1"/>
    <property type="match status" value="1"/>
</dbReference>
<dbReference type="PROSITE" id="PS51482">
    <property type="entry name" value="DEGV"/>
    <property type="match status" value="1"/>
</dbReference>
<dbReference type="EMBL" id="CP066007">
    <property type="protein sequence ID" value="QQB47475.1"/>
    <property type="molecule type" value="Genomic_DNA"/>
</dbReference>
<dbReference type="InterPro" id="IPR003797">
    <property type="entry name" value="DegV"/>
</dbReference>
<dbReference type="GO" id="GO:0008289">
    <property type="term" value="F:lipid binding"/>
    <property type="evidence" value="ECO:0007669"/>
    <property type="project" value="UniProtKB-KW"/>
</dbReference>
<dbReference type="InterPro" id="IPR050270">
    <property type="entry name" value="DegV_domain_contain"/>
</dbReference>
<evidence type="ECO:0000256" key="1">
    <source>
        <dbReference type="ARBA" id="ARBA00023121"/>
    </source>
</evidence>
<dbReference type="AlphaFoldDB" id="A0A7T4JW19"/>
<dbReference type="InterPro" id="IPR043168">
    <property type="entry name" value="DegV_C"/>
</dbReference>
<dbReference type="SUPFAM" id="SSF82549">
    <property type="entry name" value="DAK1/DegV-like"/>
    <property type="match status" value="1"/>
</dbReference>
<evidence type="ECO:0000313" key="4">
    <source>
        <dbReference type="Proteomes" id="UP000596145"/>
    </source>
</evidence>
<dbReference type="Gene3D" id="3.30.1180.10">
    <property type="match status" value="1"/>
</dbReference>
<dbReference type="Pfam" id="PF02645">
    <property type="entry name" value="DegV"/>
    <property type="match status" value="1"/>
</dbReference>
<dbReference type="PANTHER" id="PTHR33434">
    <property type="entry name" value="DEGV DOMAIN-CONTAINING PROTEIN DR_1986-RELATED"/>
    <property type="match status" value="1"/>
</dbReference>
<keyword evidence="1" id="KW-0446">Lipid-binding</keyword>
<evidence type="ECO:0000313" key="3">
    <source>
        <dbReference type="EMBL" id="QRP69973.1"/>
    </source>
</evidence>
<accession>A0A7T4JW19</accession>
<dbReference type="GeneID" id="92760666"/>
<proteinExistence type="predicted"/>
<organism evidence="2 4">
    <name type="scientific">Corynebacterium glucuronolyticum</name>
    <dbReference type="NCBI Taxonomy" id="39791"/>
    <lineage>
        <taxon>Bacteria</taxon>
        <taxon>Bacillati</taxon>
        <taxon>Actinomycetota</taxon>
        <taxon>Actinomycetes</taxon>
        <taxon>Mycobacteriales</taxon>
        <taxon>Corynebacteriaceae</taxon>
        <taxon>Corynebacterium</taxon>
    </lineage>
</organism>
<name>A0A7T4JW19_9CORY</name>
<sequence length="261" mass="27586">MTVRVVTDSSSNLPAWVAEELHIEVVELHAMGDTTAGLSALELAATYARQLERGGDDGLVALHIGKELSSTWSNAVAAAAVFDNVRVIDTDTVGMDLGAAAMAAAKSAQMGADVEECYAVAVDILRRSDTWFYVHKLDALRKSGRLTTGAYVAATLAARPILHVGENGLDVAAKGRTPSKALAKMVELVEGHARGERVFVAIQQYEARETARRLEQHLRSVLAEGSNVLVVDISPAIAIHVGPGAVGATLVNTCDLPELPK</sequence>
<protein>
    <submittedName>
        <fullName evidence="2">DegV family protein</fullName>
    </submittedName>
</protein>
<dbReference type="RefSeq" id="WP_005389218.1">
    <property type="nucleotide sequence ID" value="NZ_CP066007.1"/>
</dbReference>
<dbReference type="OrthoDB" id="9760324at2"/>
<dbReference type="Proteomes" id="UP000617681">
    <property type="component" value="Chromosome"/>
</dbReference>
<reference evidence="2 4" key="1">
    <citation type="submission" date="2020-12" db="EMBL/GenBank/DDBJ databases">
        <title>FDA dAtabase for Regulatory Grade micrObial Sequences (FDA-ARGOS): Supporting development and validation of Infectious Disease Dx tests.</title>
        <authorList>
            <person name="Sproer C."/>
            <person name="Gronow S."/>
            <person name="Severitt S."/>
            <person name="Schroder I."/>
            <person name="Tallon L."/>
            <person name="Sadzewicz L."/>
            <person name="Zhao X."/>
            <person name="Boylan J."/>
            <person name="Ott S."/>
            <person name="Bowen H."/>
            <person name="Vavikolanu K."/>
            <person name="Mehta A."/>
            <person name="Aluvathingal J."/>
            <person name="Nadendla S."/>
            <person name="Lowell S."/>
            <person name="Myers T."/>
            <person name="Yan Y."/>
            <person name="Sichtig H."/>
        </authorList>
    </citation>
    <scope>NUCLEOTIDE SEQUENCE [LARGE SCALE GENOMIC DNA]</scope>
    <source>
        <strain evidence="2 4">FDAARGOS_1053</strain>
        <strain evidence="3">FDAARGOS_1191</strain>
    </source>
</reference>
<evidence type="ECO:0000313" key="2">
    <source>
        <dbReference type="EMBL" id="QQB47475.1"/>
    </source>
</evidence>
<dbReference type="PANTHER" id="PTHR33434:SF2">
    <property type="entry name" value="FATTY ACID-BINDING PROTEIN TM_1468"/>
    <property type="match status" value="1"/>
</dbReference>
<dbReference type="NCBIfam" id="TIGR00762">
    <property type="entry name" value="DegV"/>
    <property type="match status" value="1"/>
</dbReference>
<dbReference type="EMBL" id="CP069534">
    <property type="protein sequence ID" value="QRP69973.1"/>
    <property type="molecule type" value="Genomic_DNA"/>
</dbReference>
<dbReference type="Proteomes" id="UP000596145">
    <property type="component" value="Chromosome"/>
</dbReference>